<dbReference type="Proteomes" id="UP000005239">
    <property type="component" value="Unassembled WGS sequence"/>
</dbReference>
<keyword evidence="2" id="KW-1185">Reference proteome</keyword>
<reference evidence="2" key="1">
    <citation type="journal article" date="2008" name="Nat. Genet.">
        <title>The Pristionchus pacificus genome provides a unique perspective on nematode lifestyle and parasitism.</title>
        <authorList>
            <person name="Dieterich C."/>
            <person name="Clifton S.W."/>
            <person name="Schuster L.N."/>
            <person name="Chinwalla A."/>
            <person name="Delehaunty K."/>
            <person name="Dinkelacker I."/>
            <person name="Fulton L."/>
            <person name="Fulton R."/>
            <person name="Godfrey J."/>
            <person name="Minx P."/>
            <person name="Mitreva M."/>
            <person name="Roeseler W."/>
            <person name="Tian H."/>
            <person name="Witte H."/>
            <person name="Yang S.P."/>
            <person name="Wilson R.K."/>
            <person name="Sommer R.J."/>
        </authorList>
    </citation>
    <scope>NUCLEOTIDE SEQUENCE [LARGE SCALE GENOMIC DNA]</scope>
    <source>
        <strain evidence="2">PS312</strain>
    </source>
</reference>
<sequence>MTQFTSFHTSFRPIKPPAHRSPSHIQVVDMAHSLRPTYGLGMISIDCSVPRIAFTARRTTARRDSSAAFRNDAPEPVTWTATTKLGFLSITPASGRVEAGATSAIVVSCLATTTLRHYNSLPDEVIVTSGPMADGDFIEQRFPVFYAL</sequence>
<protein>
    <submittedName>
        <fullName evidence="1">Uncharacterized protein</fullName>
    </submittedName>
</protein>
<dbReference type="EnsemblMetazoa" id="PPA38329.1">
    <property type="protein sequence ID" value="PPA38329.1"/>
    <property type="gene ID" value="WBGene00276698"/>
</dbReference>
<dbReference type="AlphaFoldDB" id="A0A2A6CFT9"/>
<proteinExistence type="predicted"/>
<organism evidence="1 2">
    <name type="scientific">Pristionchus pacificus</name>
    <name type="common">Parasitic nematode worm</name>
    <dbReference type="NCBI Taxonomy" id="54126"/>
    <lineage>
        <taxon>Eukaryota</taxon>
        <taxon>Metazoa</taxon>
        <taxon>Ecdysozoa</taxon>
        <taxon>Nematoda</taxon>
        <taxon>Chromadorea</taxon>
        <taxon>Rhabditida</taxon>
        <taxon>Rhabditina</taxon>
        <taxon>Diplogasteromorpha</taxon>
        <taxon>Diplogasteroidea</taxon>
        <taxon>Neodiplogasteridae</taxon>
        <taxon>Pristionchus</taxon>
    </lineage>
</organism>
<evidence type="ECO:0000313" key="1">
    <source>
        <dbReference type="EnsemblMetazoa" id="PPA38329.1"/>
    </source>
</evidence>
<reference evidence="1" key="2">
    <citation type="submission" date="2022-06" db="UniProtKB">
        <authorList>
            <consortium name="EnsemblMetazoa"/>
        </authorList>
    </citation>
    <scope>IDENTIFICATION</scope>
    <source>
        <strain evidence="1">PS312</strain>
    </source>
</reference>
<evidence type="ECO:0000313" key="2">
    <source>
        <dbReference type="Proteomes" id="UP000005239"/>
    </source>
</evidence>
<accession>A0A8R1UQR2</accession>
<gene>
    <name evidence="1" type="primary">WBGene00276698</name>
</gene>
<name>A0A2A6CFT9_PRIPA</name>
<accession>A0A2A6CFT9</accession>